<sequence>MRLLRSFQMFHRVIMPTAAAFLLCSFGIELMKAFHQV</sequence>
<protein>
    <submittedName>
        <fullName evidence="1">Uncharacterized protein</fullName>
    </submittedName>
</protein>
<reference evidence="1" key="1">
    <citation type="submission" date="2014-09" db="EMBL/GenBank/DDBJ databases">
        <authorList>
            <person name="Magalhaes I.L.F."/>
            <person name="Oliveira U."/>
            <person name="Santos F.R."/>
            <person name="Vidigal T.H.D.A."/>
            <person name="Brescovit A.D."/>
            <person name="Santos A.J."/>
        </authorList>
    </citation>
    <scope>NUCLEOTIDE SEQUENCE</scope>
    <source>
        <tissue evidence="1">Shoot tissue taken approximately 20 cm above the soil surface</tissue>
    </source>
</reference>
<organism evidence="1">
    <name type="scientific">Arundo donax</name>
    <name type="common">Giant reed</name>
    <name type="synonym">Donax arundinaceus</name>
    <dbReference type="NCBI Taxonomy" id="35708"/>
    <lineage>
        <taxon>Eukaryota</taxon>
        <taxon>Viridiplantae</taxon>
        <taxon>Streptophyta</taxon>
        <taxon>Embryophyta</taxon>
        <taxon>Tracheophyta</taxon>
        <taxon>Spermatophyta</taxon>
        <taxon>Magnoliopsida</taxon>
        <taxon>Liliopsida</taxon>
        <taxon>Poales</taxon>
        <taxon>Poaceae</taxon>
        <taxon>PACMAD clade</taxon>
        <taxon>Arundinoideae</taxon>
        <taxon>Arundineae</taxon>
        <taxon>Arundo</taxon>
    </lineage>
</organism>
<accession>A0A0A9BNQ1</accession>
<proteinExistence type="predicted"/>
<evidence type="ECO:0000313" key="1">
    <source>
        <dbReference type="EMBL" id="JAD65569.1"/>
    </source>
</evidence>
<name>A0A0A9BNQ1_ARUDO</name>
<dbReference type="EMBL" id="GBRH01232326">
    <property type="protein sequence ID" value="JAD65569.1"/>
    <property type="molecule type" value="Transcribed_RNA"/>
</dbReference>
<reference evidence="1" key="2">
    <citation type="journal article" date="2015" name="Data Brief">
        <title>Shoot transcriptome of the giant reed, Arundo donax.</title>
        <authorList>
            <person name="Barrero R.A."/>
            <person name="Guerrero F.D."/>
            <person name="Moolhuijzen P."/>
            <person name="Goolsby J.A."/>
            <person name="Tidwell J."/>
            <person name="Bellgard S.E."/>
            <person name="Bellgard M.I."/>
        </authorList>
    </citation>
    <scope>NUCLEOTIDE SEQUENCE</scope>
    <source>
        <tissue evidence="1">Shoot tissue taken approximately 20 cm above the soil surface</tissue>
    </source>
</reference>
<dbReference type="AlphaFoldDB" id="A0A0A9BNQ1"/>